<dbReference type="AlphaFoldDB" id="A0A3E2UDX1"/>
<accession>A0A3E2UDX1</accession>
<name>A0A3E2UDX1_9FIRM</name>
<dbReference type="Gene3D" id="3.30.2220.30">
    <property type="match status" value="1"/>
</dbReference>
<evidence type="ECO:0000313" key="1">
    <source>
        <dbReference type="EMBL" id="RGB94330.1"/>
    </source>
</evidence>
<organism evidence="1 2">
    <name type="scientific">Faecalibacterium prausnitzii</name>
    <dbReference type="NCBI Taxonomy" id="853"/>
    <lineage>
        <taxon>Bacteria</taxon>
        <taxon>Bacillati</taxon>
        <taxon>Bacillota</taxon>
        <taxon>Clostridia</taxon>
        <taxon>Eubacteriales</taxon>
        <taxon>Oscillospiraceae</taxon>
        <taxon>Faecalibacterium</taxon>
    </lineage>
</organism>
<comment type="caution">
    <text evidence="1">The sequence shown here is derived from an EMBL/GenBank/DDBJ whole genome shotgun (WGS) entry which is preliminary data.</text>
</comment>
<dbReference type="InterPro" id="IPR014986">
    <property type="entry name" value="XkdN-like"/>
</dbReference>
<gene>
    <name evidence="1" type="ORF">DWZ04_13645</name>
</gene>
<sequence length="185" mass="20836">MADFKKGVSLMTDTSEAAVPEVDDTEYTEGEAKSVIKANEENFIQGLIDAAGFNATETQRIEIAREGRLFFAFNIHPLTSTDYNRCKEKHTKYVRSKQLGMKLPETTDSVKYRSEIIYQATTEDDRKKLWGNKAIWDALLAQGLQIMGPLDVIDYCLKAGEKDRVIDAIDKLSGFESDLEEVAKN</sequence>
<protein>
    <recommendedName>
        <fullName evidence="3">Phage XkdN-like protein</fullName>
    </recommendedName>
</protein>
<dbReference type="EMBL" id="QVEW01000018">
    <property type="protein sequence ID" value="RGB94330.1"/>
    <property type="molecule type" value="Genomic_DNA"/>
</dbReference>
<evidence type="ECO:0000313" key="2">
    <source>
        <dbReference type="Proteomes" id="UP000260783"/>
    </source>
</evidence>
<reference evidence="1 2" key="1">
    <citation type="submission" date="2018-08" db="EMBL/GenBank/DDBJ databases">
        <title>A genome reference for cultivated species of the human gut microbiota.</title>
        <authorList>
            <person name="Zou Y."/>
            <person name="Xue W."/>
            <person name="Luo G."/>
        </authorList>
    </citation>
    <scope>NUCLEOTIDE SEQUENCE [LARGE SCALE GENOMIC DNA]</scope>
    <source>
        <strain evidence="1 2">AF29-11BH</strain>
    </source>
</reference>
<proteinExistence type="predicted"/>
<dbReference type="InterPro" id="IPR038559">
    <property type="entry name" value="XkdN-like_sf"/>
</dbReference>
<dbReference type="RefSeq" id="WP_117527893.1">
    <property type="nucleotide sequence ID" value="NZ_JAQCXC010000018.1"/>
</dbReference>
<evidence type="ECO:0008006" key="3">
    <source>
        <dbReference type="Google" id="ProtNLM"/>
    </source>
</evidence>
<dbReference type="Pfam" id="PF08890">
    <property type="entry name" value="Phage_TAC_5"/>
    <property type="match status" value="1"/>
</dbReference>
<dbReference type="Proteomes" id="UP000260783">
    <property type="component" value="Unassembled WGS sequence"/>
</dbReference>